<protein>
    <submittedName>
        <fullName evidence="1">Uncharacterized protein</fullName>
    </submittedName>
</protein>
<reference evidence="1 2" key="1">
    <citation type="journal article" date="2015" name="J. Virol.">
        <title>Salmon gill poxvirus, the deepest representative of the Chordopoxvirinae.</title>
        <authorList>
            <person name="Gjessing M.C."/>
            <person name="Yutin N."/>
            <person name="Tengs T."/>
            <person name="Senkevich T."/>
            <person name="Koonin E.V."/>
            <person name="Ronning H.P."/>
            <person name="Alarson M."/>
            <person name="Ylving S."/>
            <person name="Lie K.-I."/>
            <person name="Saure B."/>
            <person name="Tran L."/>
            <person name="Moss B."/>
            <person name="Dale O.B."/>
        </authorList>
    </citation>
    <scope>NUCLEOTIDE SEQUENCE [LARGE SCALE GENOMIC DNA]</scope>
    <source>
        <strain evidence="1">2012-04-F277-L3G</strain>
    </source>
</reference>
<dbReference type="GeneID" id="25392250"/>
<dbReference type="EMBL" id="KT159937">
    <property type="protein sequence ID" value="AKR04207.1"/>
    <property type="molecule type" value="Genomic_DNA"/>
</dbReference>
<dbReference type="KEGG" id="vg:25392250"/>
<dbReference type="Proteomes" id="UP000105007">
    <property type="component" value="Segment"/>
</dbReference>
<proteinExistence type="predicted"/>
<sequence>MDEYYISKFDFVNEVTKALIEWSYVDDIASTMKRLTPFPYMYGNIRFQMFWSCIFEYLKYATWTFPVVLTRDDLPEFIQRAKNENHKISKIADLIEQTYEDENVSLVGVILLSKGIKVFVLGEYPMFIKTSDTFGNTAYNMIIKERLIRSSFQEIKDKTLTLGPESRGDCQIPLRMCTKNHKTVWKLMYSTLLPSFVDLENDDWYESHRTWNREYFNNLRIWFHELKKAKCCAIDKMIMVCPPTYDKIIICDKIRKVRKRRQVHDDVIKRQCVAMMTNDSSVAEWSNIKVICKKSEDPGVPTDHITELFNEQDPPEKFDLWLQHVGKRNFLKHYETTDSYILGFAQTSEDIPVTGFTVSDNVLKFNSGCFSIDFLP</sequence>
<evidence type="ECO:0000313" key="1">
    <source>
        <dbReference type="EMBL" id="AKR04207.1"/>
    </source>
</evidence>
<name>A0A0H4Y1B4_9POXV</name>
<evidence type="ECO:0000313" key="2">
    <source>
        <dbReference type="Proteomes" id="UP000105007"/>
    </source>
</evidence>
<gene>
    <name evidence="1" type="ORF">SGPV083</name>
</gene>
<accession>A0A0H4Y1B4</accession>
<organism evidence="1 2">
    <name type="scientific">Salmon gill poxvirus</name>
    <dbReference type="NCBI Taxonomy" id="1680908"/>
    <lineage>
        <taxon>Viruses</taxon>
        <taxon>Varidnaviria</taxon>
        <taxon>Bamfordvirae</taxon>
        <taxon>Nucleocytoviricota</taxon>
        <taxon>Pokkesviricetes</taxon>
        <taxon>Chitovirales</taxon>
        <taxon>Poxviridae</taxon>
        <taxon>Chordopoxvirinae</taxon>
        <taxon>Salmonpoxvirus</taxon>
        <taxon>Salmonpoxvirus gillpox</taxon>
        <taxon>Salmon gillpox virus</taxon>
    </lineage>
</organism>
<keyword evidence="2" id="KW-1185">Reference proteome</keyword>
<dbReference type="RefSeq" id="YP_009162455.1">
    <property type="nucleotide sequence ID" value="NC_027707.1"/>
</dbReference>